<evidence type="ECO:0000256" key="4">
    <source>
        <dbReference type="PIRNR" id="PIRNR000819"/>
    </source>
</evidence>
<comment type="catalytic activity">
    <reaction evidence="3 4">
        <text>spectinomycin + ATP = 9-O-adenylylspectinomycin + diphosphate</text>
        <dbReference type="Rhea" id="RHEA:63228"/>
        <dbReference type="ChEBI" id="CHEBI:30616"/>
        <dbReference type="ChEBI" id="CHEBI:33019"/>
        <dbReference type="ChEBI" id="CHEBI:146260"/>
        <dbReference type="ChEBI" id="CHEBI:146261"/>
    </reaction>
</comment>
<dbReference type="Pfam" id="PF18765">
    <property type="entry name" value="Polbeta"/>
    <property type="match status" value="1"/>
</dbReference>
<evidence type="ECO:0000313" key="7">
    <source>
        <dbReference type="EMBL" id="MFD1989402.1"/>
    </source>
</evidence>
<reference evidence="8" key="1">
    <citation type="journal article" date="2019" name="Int. J. Syst. Evol. Microbiol.">
        <title>The Global Catalogue of Microorganisms (GCM) 10K type strain sequencing project: providing services to taxonomists for standard genome sequencing and annotation.</title>
        <authorList>
            <consortium name="The Broad Institute Genomics Platform"/>
            <consortium name="The Broad Institute Genome Sequencing Center for Infectious Disease"/>
            <person name="Wu L."/>
            <person name="Ma J."/>
        </authorList>
    </citation>
    <scope>NUCLEOTIDE SEQUENCE [LARGE SCALE GENOMIC DNA]</scope>
    <source>
        <strain evidence="8">CGMCC 1.15067</strain>
    </source>
</reference>
<keyword evidence="4" id="KW-0067">ATP-binding</keyword>
<name>A0ABW4UPD1_9BACL</name>
<dbReference type="Gene3D" id="3.30.460.10">
    <property type="entry name" value="Beta Polymerase, domain 2"/>
    <property type="match status" value="1"/>
</dbReference>
<evidence type="ECO:0000256" key="1">
    <source>
        <dbReference type="ARBA" id="ARBA00022679"/>
    </source>
</evidence>
<proteinExistence type="predicted"/>
<dbReference type="CDD" id="cd05403">
    <property type="entry name" value="NT_KNTase_like"/>
    <property type="match status" value="1"/>
</dbReference>
<dbReference type="RefSeq" id="WP_379282650.1">
    <property type="nucleotide sequence ID" value="NZ_JBHUGF010000010.1"/>
</dbReference>
<dbReference type="PIRSF" id="PIRSF000819">
    <property type="entry name" value="Streptomycin_3-adenylyltransf"/>
    <property type="match status" value="1"/>
</dbReference>
<evidence type="ECO:0000256" key="2">
    <source>
        <dbReference type="ARBA" id="ARBA00023251"/>
    </source>
</evidence>
<dbReference type="InterPro" id="IPR041633">
    <property type="entry name" value="Polbeta"/>
</dbReference>
<accession>A0ABW4UPD1</accession>
<dbReference type="Proteomes" id="UP001597403">
    <property type="component" value="Unassembled WGS sequence"/>
</dbReference>
<feature type="domain" description="Polymerase beta nucleotidyltransferase" evidence="6">
    <location>
        <begin position="27"/>
        <end position="75"/>
    </location>
</feature>
<evidence type="ECO:0000313" key="8">
    <source>
        <dbReference type="Proteomes" id="UP001597403"/>
    </source>
</evidence>
<sequence>MNTQPYLSDDKYKLNDIVDLFKIALADNLIGIYLHGSLAMGGFNPDQSDIDLLIVVQDVISQQVKLEIAQKLLRLEEQLMYSSGFELSILLQKDVNPFIYPTPFEFNYSAYHREKYRTDQHYICGGYTDSDIAAHIFVTYYRGLTLYGKEITEVFVPIDPQFYIRSILADIVHVLDDIIDSPVYYTLNLCRILFFLSENVVSSKQEGGEWALSHVPATYSKLIQACLDQYQGVNTSTKFAKIQLQEFAQYMKSEIQKQVNRSYEKIDDLKSFG</sequence>
<evidence type="ECO:0000256" key="3">
    <source>
        <dbReference type="ARBA" id="ARBA00047831"/>
    </source>
</evidence>
<keyword evidence="1 4" id="KW-0808">Transferase</keyword>
<gene>
    <name evidence="7" type="ORF">ACFSGI_05490</name>
</gene>
<keyword evidence="4 7" id="KW-0548">Nucleotidyltransferase</keyword>
<feature type="domain" description="Adenylyltransferase AadA C-terminal" evidence="5">
    <location>
        <begin position="153"/>
        <end position="253"/>
    </location>
</feature>
<organism evidence="7 8">
    <name type="scientific">Paenibacillus nicotianae</name>
    <dbReference type="NCBI Taxonomy" id="1526551"/>
    <lineage>
        <taxon>Bacteria</taxon>
        <taxon>Bacillati</taxon>
        <taxon>Bacillota</taxon>
        <taxon>Bacilli</taxon>
        <taxon>Bacillales</taxon>
        <taxon>Paenibacillaceae</taxon>
        <taxon>Paenibacillus</taxon>
    </lineage>
</organism>
<keyword evidence="8" id="KW-1185">Reference proteome</keyword>
<dbReference type="InterPro" id="IPR025184">
    <property type="entry name" value="AadA_C"/>
</dbReference>
<dbReference type="InterPro" id="IPR043519">
    <property type="entry name" value="NT_sf"/>
</dbReference>
<dbReference type="InterPro" id="IPR024172">
    <property type="entry name" value="AadA/Aad9"/>
</dbReference>
<keyword evidence="2 4" id="KW-0046">Antibiotic resistance</keyword>
<comment type="caution">
    <text evidence="7">The sequence shown here is derived from an EMBL/GenBank/DDBJ whole genome shotgun (WGS) entry which is preliminary data.</text>
</comment>
<keyword evidence="4" id="KW-0547">Nucleotide-binding</keyword>
<dbReference type="Pfam" id="PF13427">
    <property type="entry name" value="AadA_C"/>
    <property type="match status" value="1"/>
</dbReference>
<protein>
    <recommendedName>
        <fullName evidence="4">Spectinomycin 9-adenylyltransferase</fullName>
    </recommendedName>
</protein>
<dbReference type="GO" id="GO:0016779">
    <property type="term" value="F:nucleotidyltransferase activity"/>
    <property type="evidence" value="ECO:0007669"/>
    <property type="project" value="UniProtKB-KW"/>
</dbReference>
<evidence type="ECO:0000259" key="6">
    <source>
        <dbReference type="Pfam" id="PF18765"/>
    </source>
</evidence>
<evidence type="ECO:0000259" key="5">
    <source>
        <dbReference type="Pfam" id="PF13427"/>
    </source>
</evidence>
<dbReference type="EMBL" id="JBHUGF010000010">
    <property type="protein sequence ID" value="MFD1989402.1"/>
    <property type="molecule type" value="Genomic_DNA"/>
</dbReference>
<dbReference type="SUPFAM" id="SSF81301">
    <property type="entry name" value="Nucleotidyltransferase"/>
    <property type="match status" value="1"/>
</dbReference>